<comment type="caution">
    <text evidence="3">The sequence shown here is derived from an EMBL/GenBank/DDBJ whole genome shotgun (WGS) entry which is preliminary data.</text>
</comment>
<keyword evidence="2" id="KW-0472">Membrane</keyword>
<keyword evidence="2" id="KW-1133">Transmembrane helix</keyword>
<protein>
    <submittedName>
        <fullName evidence="3">Uncharacterized protein</fullName>
    </submittedName>
</protein>
<dbReference type="AlphaFoldDB" id="A0A8B6C9I6"/>
<feature type="compositionally biased region" description="Low complexity" evidence="1">
    <location>
        <begin position="134"/>
        <end position="149"/>
    </location>
</feature>
<sequence length="204" mass="22894">MQTLNSAFKTNRSVKDCPIANKSNEPITTVIQQCSGGFLTSDKIIYGVVVVLLVLVLIIVSLICHAYIRIQYKQKDVPVPQTDAVRHSPVQIEMQEVSYDGEDVHEESRNLHLLSEILQDLQNTTSDNKHSDLSKISPSQSSSSLSNRSQNLNEADYLHPYHGFVQSKIDVHEYATVDAQESTDYEEIPGTSKKQIYENLKSSN</sequence>
<evidence type="ECO:0000313" key="3">
    <source>
        <dbReference type="EMBL" id="VDI01487.1"/>
    </source>
</evidence>
<name>A0A8B6C9I6_MYTGA</name>
<organism evidence="3 4">
    <name type="scientific">Mytilus galloprovincialis</name>
    <name type="common">Mediterranean mussel</name>
    <dbReference type="NCBI Taxonomy" id="29158"/>
    <lineage>
        <taxon>Eukaryota</taxon>
        <taxon>Metazoa</taxon>
        <taxon>Spiralia</taxon>
        <taxon>Lophotrochozoa</taxon>
        <taxon>Mollusca</taxon>
        <taxon>Bivalvia</taxon>
        <taxon>Autobranchia</taxon>
        <taxon>Pteriomorphia</taxon>
        <taxon>Mytilida</taxon>
        <taxon>Mytiloidea</taxon>
        <taxon>Mytilidae</taxon>
        <taxon>Mytilinae</taxon>
        <taxon>Mytilus</taxon>
    </lineage>
</organism>
<dbReference type="Proteomes" id="UP000596742">
    <property type="component" value="Unassembled WGS sequence"/>
</dbReference>
<keyword evidence="2" id="KW-0812">Transmembrane</keyword>
<accession>A0A8B6C9I6</accession>
<evidence type="ECO:0000256" key="1">
    <source>
        <dbReference type="SAM" id="MobiDB-lite"/>
    </source>
</evidence>
<keyword evidence="4" id="KW-1185">Reference proteome</keyword>
<evidence type="ECO:0000313" key="4">
    <source>
        <dbReference type="Proteomes" id="UP000596742"/>
    </source>
</evidence>
<dbReference type="EMBL" id="UYJE01001354">
    <property type="protein sequence ID" value="VDI01487.1"/>
    <property type="molecule type" value="Genomic_DNA"/>
</dbReference>
<reference evidence="3" key="1">
    <citation type="submission" date="2018-11" db="EMBL/GenBank/DDBJ databases">
        <authorList>
            <person name="Alioto T."/>
            <person name="Alioto T."/>
        </authorList>
    </citation>
    <scope>NUCLEOTIDE SEQUENCE</scope>
</reference>
<feature type="region of interest" description="Disordered" evidence="1">
    <location>
        <begin position="180"/>
        <end position="204"/>
    </location>
</feature>
<feature type="region of interest" description="Disordered" evidence="1">
    <location>
        <begin position="125"/>
        <end position="149"/>
    </location>
</feature>
<feature type="transmembrane region" description="Helical" evidence="2">
    <location>
        <begin position="44"/>
        <end position="68"/>
    </location>
</feature>
<proteinExistence type="predicted"/>
<evidence type="ECO:0000256" key="2">
    <source>
        <dbReference type="SAM" id="Phobius"/>
    </source>
</evidence>
<gene>
    <name evidence="3" type="ORF">MGAL_10B048824</name>
</gene>